<dbReference type="EMBL" id="JAOANI010000002">
    <property type="protein sequence ID" value="MCT7357547.1"/>
    <property type="molecule type" value="Genomic_DNA"/>
</dbReference>
<dbReference type="Proteomes" id="UP001147830">
    <property type="component" value="Unassembled WGS sequence"/>
</dbReference>
<feature type="transmembrane region" description="Helical" evidence="2">
    <location>
        <begin position="199"/>
        <end position="221"/>
    </location>
</feature>
<gene>
    <name evidence="3" type="ORF">NYR02_00735</name>
</gene>
<feature type="compositionally biased region" description="Polar residues" evidence="1">
    <location>
        <begin position="247"/>
        <end position="259"/>
    </location>
</feature>
<evidence type="ECO:0000256" key="2">
    <source>
        <dbReference type="SAM" id="Phobius"/>
    </source>
</evidence>
<evidence type="ECO:0000313" key="3">
    <source>
        <dbReference type="EMBL" id="MCT7357547.1"/>
    </source>
</evidence>
<dbReference type="RefSeq" id="WP_260974480.1">
    <property type="nucleotide sequence ID" value="NZ_JAOANI010000002.1"/>
</dbReference>
<sequence>MKAIFPLMLLAVFGCGISAWAEFSLFVSFAPDADDLLAPVTAALGALGVLFVVGQFVLADQAARRYRSGQIVLARVCAAACAVLLAVSISGTASWFESAYQQGEQVLAAETEPAPAVALAMAVTAQDIATAGGLLATAGAEEERGNHWRAGELRRQAAEINQRAAGALKQFEGSGNERQIPAATQASVTGRVLGDRRGWLWLAIATLTDLIPLLAVVLMALPAEQQAGTDEHNEPAARPDCKPQGEPVQTSPNKPNQTAKRFVVPGGGVVQTIADHIQRTGQVPTKRQAQAMGVGYTRYSNALAELAGLGVVRPRGSGRGYEVV</sequence>
<accession>A0A9X2WBQ1</accession>
<reference evidence="3" key="1">
    <citation type="journal article" date="2022" name="Front. Microbiol.">
        <title>Genome-based taxonomic rearrangement of Oceanobacter-related bacteria including the description of Thalassolituus hydrocarbonoclasticus sp. nov. and Thalassolituus pacificus sp. nov. and emended description of the genus Thalassolituus.</title>
        <authorList>
            <person name="Dong C."/>
            <person name="Wei L."/>
            <person name="Wang J."/>
            <person name="Lai Q."/>
            <person name="Huang Z."/>
            <person name="Shao Z."/>
        </authorList>
    </citation>
    <scope>NUCLEOTIDE SEQUENCE</scope>
    <source>
        <strain evidence="3">59MF3M-4</strain>
    </source>
</reference>
<keyword evidence="2" id="KW-1133">Transmembrane helix</keyword>
<organism evidence="3 4">
    <name type="scientific">Thalassolituus pacificus</name>
    <dbReference type="NCBI Taxonomy" id="2975440"/>
    <lineage>
        <taxon>Bacteria</taxon>
        <taxon>Pseudomonadati</taxon>
        <taxon>Pseudomonadota</taxon>
        <taxon>Gammaproteobacteria</taxon>
        <taxon>Oceanospirillales</taxon>
        <taxon>Oceanospirillaceae</taxon>
        <taxon>Thalassolituus</taxon>
    </lineage>
</organism>
<feature type="compositionally biased region" description="Basic and acidic residues" evidence="1">
    <location>
        <begin position="229"/>
        <end position="243"/>
    </location>
</feature>
<feature type="region of interest" description="Disordered" evidence="1">
    <location>
        <begin position="227"/>
        <end position="260"/>
    </location>
</feature>
<dbReference type="PROSITE" id="PS51257">
    <property type="entry name" value="PROKAR_LIPOPROTEIN"/>
    <property type="match status" value="1"/>
</dbReference>
<keyword evidence="4" id="KW-1185">Reference proteome</keyword>
<keyword evidence="2" id="KW-0812">Transmembrane</keyword>
<evidence type="ECO:0000313" key="4">
    <source>
        <dbReference type="Proteomes" id="UP001147830"/>
    </source>
</evidence>
<evidence type="ECO:0000256" key="1">
    <source>
        <dbReference type="SAM" id="MobiDB-lite"/>
    </source>
</evidence>
<feature type="transmembrane region" description="Helical" evidence="2">
    <location>
        <begin position="71"/>
        <end position="96"/>
    </location>
</feature>
<keyword evidence="2" id="KW-0472">Membrane</keyword>
<protein>
    <submittedName>
        <fullName evidence="3">Uncharacterized protein</fullName>
    </submittedName>
</protein>
<proteinExistence type="predicted"/>
<feature type="transmembrane region" description="Helical" evidence="2">
    <location>
        <begin position="37"/>
        <end position="59"/>
    </location>
</feature>
<comment type="caution">
    <text evidence="3">The sequence shown here is derived from an EMBL/GenBank/DDBJ whole genome shotgun (WGS) entry which is preliminary data.</text>
</comment>
<reference evidence="3" key="2">
    <citation type="submission" date="2022-08" db="EMBL/GenBank/DDBJ databases">
        <authorList>
            <person name="Dong C."/>
        </authorList>
    </citation>
    <scope>NUCLEOTIDE SEQUENCE</scope>
    <source>
        <strain evidence="3">59MF3M-4</strain>
    </source>
</reference>
<name>A0A9X2WBQ1_9GAMM</name>
<dbReference type="AlphaFoldDB" id="A0A9X2WBQ1"/>